<dbReference type="KEGG" id="vta:A2279"/>
<protein>
    <submittedName>
        <fullName evidence="1">Uncharacterized protein</fullName>
    </submittedName>
</protein>
<evidence type="ECO:0000313" key="2">
    <source>
        <dbReference type="Proteomes" id="UP000235828"/>
    </source>
</evidence>
<proteinExistence type="predicted"/>
<reference evidence="1 2" key="1">
    <citation type="submission" date="2017-10" db="EMBL/GenBank/DDBJ databases">
        <authorList>
            <person name="Banno H."/>
            <person name="Chua N.-H."/>
        </authorList>
    </citation>
    <scope>NUCLEOTIDE SEQUENCE [LARGE SCALE GENOMIC DNA]</scope>
    <source>
        <strain evidence="1">Vibrio tapetis CECT4600</strain>
    </source>
</reference>
<dbReference type="EMBL" id="LT960611">
    <property type="protein sequence ID" value="SON50258.1"/>
    <property type="molecule type" value="Genomic_DNA"/>
</dbReference>
<organism evidence="1 2">
    <name type="scientific">Vibrio tapetis subsp. tapetis</name>
    <dbReference type="NCBI Taxonomy" id="1671868"/>
    <lineage>
        <taxon>Bacteria</taxon>
        <taxon>Pseudomonadati</taxon>
        <taxon>Pseudomonadota</taxon>
        <taxon>Gammaproteobacteria</taxon>
        <taxon>Vibrionales</taxon>
        <taxon>Vibrionaceae</taxon>
        <taxon>Vibrio</taxon>
    </lineage>
</organism>
<name>A0A2N8ZED8_9VIBR</name>
<dbReference type="AlphaFoldDB" id="A0A2N8ZED8"/>
<evidence type="ECO:0000313" key="1">
    <source>
        <dbReference type="EMBL" id="SON50258.1"/>
    </source>
</evidence>
<gene>
    <name evidence="1" type="ORF">VTAP4600_A2279</name>
</gene>
<accession>A0A2N8ZED8</accession>
<dbReference type="Proteomes" id="UP000235828">
    <property type="component" value="Chromosome A"/>
</dbReference>
<keyword evidence="2" id="KW-1185">Reference proteome</keyword>
<sequence>MKAEASDDVLSLSELESGLDAVLYLHKWGIYSKNIGHVL</sequence>